<reference evidence="2" key="1">
    <citation type="journal article" date="2019" name="Int. J. Syst. Evol. Microbiol.">
        <title>The Global Catalogue of Microorganisms (GCM) 10K type strain sequencing project: providing services to taxonomists for standard genome sequencing and annotation.</title>
        <authorList>
            <consortium name="The Broad Institute Genomics Platform"/>
            <consortium name="The Broad Institute Genome Sequencing Center for Infectious Disease"/>
            <person name="Wu L."/>
            <person name="Ma J."/>
        </authorList>
    </citation>
    <scope>NUCLEOTIDE SEQUENCE [LARGE SCALE GENOMIC DNA]</scope>
    <source>
        <strain evidence="2">KCTC 42107</strain>
    </source>
</reference>
<keyword evidence="2" id="KW-1185">Reference proteome</keyword>
<evidence type="ECO:0000313" key="2">
    <source>
        <dbReference type="Proteomes" id="UP001597480"/>
    </source>
</evidence>
<accession>A0ABW5NP59</accession>
<sequence length="185" mass="21682">MVHISKPEFYVKVKYKLDSLRSEGYSVFYESIEADKEIDSLQKDLIYRKLRSITGFYPDYSNKKQFKVLQIKGFVQQSQSNTGIIDSLDVQADLPINKLIALYEKEKGEVLLSDYDLKTPLKDKYRTKIDQQDYDFLIDTLRNRRLVEMVKESKAEKIAVIYGALHRLPLFTSLSKQDSLWHTVQ</sequence>
<dbReference type="RefSeq" id="WP_379819164.1">
    <property type="nucleotide sequence ID" value="NZ_JBHUMD010000001.1"/>
</dbReference>
<comment type="caution">
    <text evidence="1">The sequence shown here is derived from an EMBL/GenBank/DDBJ whole genome shotgun (WGS) entry which is preliminary data.</text>
</comment>
<protein>
    <submittedName>
        <fullName evidence="1">Uncharacterized protein</fullName>
    </submittedName>
</protein>
<evidence type="ECO:0000313" key="1">
    <source>
        <dbReference type="EMBL" id="MFD2600453.1"/>
    </source>
</evidence>
<organism evidence="1 2">
    <name type="scientific">Flavobacterium suzhouense</name>
    <dbReference type="NCBI Taxonomy" id="1529638"/>
    <lineage>
        <taxon>Bacteria</taxon>
        <taxon>Pseudomonadati</taxon>
        <taxon>Bacteroidota</taxon>
        <taxon>Flavobacteriia</taxon>
        <taxon>Flavobacteriales</taxon>
        <taxon>Flavobacteriaceae</taxon>
        <taxon>Flavobacterium</taxon>
    </lineage>
</organism>
<dbReference type="Proteomes" id="UP001597480">
    <property type="component" value="Unassembled WGS sequence"/>
</dbReference>
<name>A0ABW5NP59_9FLAO</name>
<proteinExistence type="predicted"/>
<dbReference type="EMBL" id="JBHUMD010000001">
    <property type="protein sequence ID" value="MFD2600453.1"/>
    <property type="molecule type" value="Genomic_DNA"/>
</dbReference>
<gene>
    <name evidence="1" type="ORF">ACFSR3_00155</name>
</gene>